<feature type="domain" description="PPM-type phosphatase" evidence="1">
    <location>
        <begin position="145"/>
        <end position="331"/>
    </location>
</feature>
<dbReference type="InterPro" id="IPR036890">
    <property type="entry name" value="HATPase_C_sf"/>
</dbReference>
<name>A0ABZ1SKV1_9ACTN</name>
<dbReference type="Proteomes" id="UP001432011">
    <property type="component" value="Chromosome"/>
</dbReference>
<gene>
    <name evidence="2" type="ORF">OG913_23175</name>
</gene>
<organism evidence="2 3">
    <name type="scientific">Microbispora hainanensis</name>
    <dbReference type="NCBI Taxonomy" id="568844"/>
    <lineage>
        <taxon>Bacteria</taxon>
        <taxon>Bacillati</taxon>
        <taxon>Actinomycetota</taxon>
        <taxon>Actinomycetes</taxon>
        <taxon>Streptosporangiales</taxon>
        <taxon>Streptosporangiaceae</taxon>
        <taxon>Microbispora</taxon>
    </lineage>
</organism>
<dbReference type="GO" id="GO:0005524">
    <property type="term" value="F:ATP binding"/>
    <property type="evidence" value="ECO:0007669"/>
    <property type="project" value="UniProtKB-KW"/>
</dbReference>
<evidence type="ECO:0000259" key="1">
    <source>
        <dbReference type="SMART" id="SM00331"/>
    </source>
</evidence>
<dbReference type="SMART" id="SM00331">
    <property type="entry name" value="PP2C_SIG"/>
    <property type="match status" value="1"/>
</dbReference>
<sequence length="333" mass="34728">MTMPHRYEDVWVSTADPSVIGAVRRTAVALATASGFDQNRTGQVAVAVTEAVSNLVKHAVDGSVLVRPHLERPGAVELVAVDRGPGIADLGRALRDGYSTSGTLGIGLGAIARMATGWDVYSVPGRGTVLVMHFTPDGQPGPPLRVSGLRRPIGEESVCGDAFAFADDGDTVSVLVCDGLGHGDPAAHASREAVRIFMEEPHALPAAALERLHQGLGHTRGGAVAVVRVGRESVTFAGLGNVSGWIAHAEGRQGMISLPGIAGHKGRRPRQYEYALPPHATVVLHSDGLTDRWAPASFPGLFAHSPAVVGATLLRDAGSRRDDACVVTVKQGQ</sequence>
<accession>A0ABZ1SKV1</accession>
<evidence type="ECO:0000313" key="2">
    <source>
        <dbReference type="EMBL" id="WUP72332.1"/>
    </source>
</evidence>
<dbReference type="InterPro" id="IPR003594">
    <property type="entry name" value="HATPase_dom"/>
</dbReference>
<protein>
    <submittedName>
        <fullName evidence="2">ATP-binding protein</fullName>
    </submittedName>
</protein>
<keyword evidence="3" id="KW-1185">Reference proteome</keyword>
<dbReference type="EMBL" id="CP108085">
    <property type="protein sequence ID" value="WUP72332.1"/>
    <property type="molecule type" value="Genomic_DNA"/>
</dbReference>
<reference evidence="2" key="1">
    <citation type="submission" date="2022-10" db="EMBL/GenBank/DDBJ databases">
        <title>The complete genomes of actinobacterial strains from the NBC collection.</title>
        <authorList>
            <person name="Joergensen T.S."/>
            <person name="Alvarez Arevalo M."/>
            <person name="Sterndorff E.B."/>
            <person name="Faurdal D."/>
            <person name="Vuksanovic O."/>
            <person name="Mourched A.-S."/>
            <person name="Charusanti P."/>
            <person name="Shaw S."/>
            <person name="Blin K."/>
            <person name="Weber T."/>
        </authorList>
    </citation>
    <scope>NUCLEOTIDE SEQUENCE</scope>
    <source>
        <strain evidence="2">NBC_00254</strain>
    </source>
</reference>
<evidence type="ECO:0000313" key="3">
    <source>
        <dbReference type="Proteomes" id="UP001432011"/>
    </source>
</evidence>
<dbReference type="PANTHER" id="PTHR35801:SF1">
    <property type="entry name" value="PHOSPHOSERINE PHOSPHATASE RSBX"/>
    <property type="match status" value="1"/>
</dbReference>
<dbReference type="Pfam" id="PF13581">
    <property type="entry name" value="HATPase_c_2"/>
    <property type="match status" value="1"/>
</dbReference>
<keyword evidence="2" id="KW-0547">Nucleotide-binding</keyword>
<dbReference type="Gene3D" id="3.30.565.10">
    <property type="entry name" value="Histidine kinase-like ATPase, C-terminal domain"/>
    <property type="match status" value="1"/>
</dbReference>
<dbReference type="SUPFAM" id="SSF55874">
    <property type="entry name" value="ATPase domain of HSP90 chaperone/DNA topoisomerase II/histidine kinase"/>
    <property type="match status" value="1"/>
</dbReference>
<dbReference type="SUPFAM" id="SSF81606">
    <property type="entry name" value="PP2C-like"/>
    <property type="match status" value="1"/>
</dbReference>
<keyword evidence="2" id="KW-0067">ATP-binding</keyword>
<dbReference type="InterPro" id="IPR001932">
    <property type="entry name" value="PPM-type_phosphatase-like_dom"/>
</dbReference>
<dbReference type="InterPro" id="IPR036457">
    <property type="entry name" value="PPM-type-like_dom_sf"/>
</dbReference>
<dbReference type="Gene3D" id="3.60.40.10">
    <property type="entry name" value="PPM-type phosphatase domain"/>
    <property type="match status" value="1"/>
</dbReference>
<dbReference type="CDD" id="cd16934">
    <property type="entry name" value="HATPase_RsbT-like"/>
    <property type="match status" value="1"/>
</dbReference>
<dbReference type="PANTHER" id="PTHR35801">
    <property type="entry name" value="PHOSPHOSERINE PHOSPHATASE RSBX"/>
    <property type="match status" value="1"/>
</dbReference>
<dbReference type="InterPro" id="IPR039248">
    <property type="entry name" value="Ptase_RsbX"/>
</dbReference>
<dbReference type="RefSeq" id="WP_328708395.1">
    <property type="nucleotide sequence ID" value="NZ_CP108085.1"/>
</dbReference>
<proteinExistence type="predicted"/>
<dbReference type="Pfam" id="PF07228">
    <property type="entry name" value="SpoIIE"/>
    <property type="match status" value="1"/>
</dbReference>